<accession>A0A4Y2A3B7</accession>
<evidence type="ECO:0000313" key="1">
    <source>
        <dbReference type="EMBL" id="GBL73464.1"/>
    </source>
</evidence>
<organism evidence="1 2">
    <name type="scientific">Araneus ventricosus</name>
    <name type="common">Orbweaver spider</name>
    <name type="synonym">Epeira ventricosa</name>
    <dbReference type="NCBI Taxonomy" id="182803"/>
    <lineage>
        <taxon>Eukaryota</taxon>
        <taxon>Metazoa</taxon>
        <taxon>Ecdysozoa</taxon>
        <taxon>Arthropoda</taxon>
        <taxon>Chelicerata</taxon>
        <taxon>Arachnida</taxon>
        <taxon>Araneae</taxon>
        <taxon>Araneomorphae</taxon>
        <taxon>Entelegynae</taxon>
        <taxon>Araneoidea</taxon>
        <taxon>Araneidae</taxon>
        <taxon>Araneus</taxon>
    </lineage>
</organism>
<gene>
    <name evidence="1" type="ORF">AVEN_159463_1</name>
</gene>
<protein>
    <submittedName>
        <fullName evidence="1">Uncharacterized protein</fullName>
    </submittedName>
</protein>
<reference evidence="1 2" key="1">
    <citation type="journal article" date="2019" name="Sci. Rep.">
        <title>Orb-weaving spider Araneus ventricosus genome elucidates the spidroin gene catalogue.</title>
        <authorList>
            <person name="Kono N."/>
            <person name="Nakamura H."/>
            <person name="Ohtoshi R."/>
            <person name="Moran D.A.P."/>
            <person name="Shinohara A."/>
            <person name="Yoshida Y."/>
            <person name="Fujiwara M."/>
            <person name="Mori M."/>
            <person name="Tomita M."/>
            <person name="Arakawa K."/>
        </authorList>
    </citation>
    <scope>NUCLEOTIDE SEQUENCE [LARGE SCALE GENOMIC DNA]</scope>
</reference>
<dbReference type="EMBL" id="BGPR01000003">
    <property type="protein sequence ID" value="GBL73464.1"/>
    <property type="molecule type" value="Genomic_DNA"/>
</dbReference>
<evidence type="ECO:0000313" key="2">
    <source>
        <dbReference type="Proteomes" id="UP000499080"/>
    </source>
</evidence>
<comment type="caution">
    <text evidence="1">The sequence shown here is derived from an EMBL/GenBank/DDBJ whole genome shotgun (WGS) entry which is preliminary data.</text>
</comment>
<dbReference type="AlphaFoldDB" id="A0A4Y2A3B7"/>
<sequence length="138" mass="15653">MLPETSENKHPAPIARSVQAGGDTDWVQGLCSCYSFGALIIVKSPKGQRILETIYGKKRQKTNILPQLPEVPKLVVTQFGSRERIRGILWKHSLLWNAQWINGYLRTMSPNRYANCFSSVQWHVPEGQCDVSYSSKYA</sequence>
<name>A0A4Y2A3B7_ARAVE</name>
<proteinExistence type="predicted"/>
<dbReference type="Proteomes" id="UP000499080">
    <property type="component" value="Unassembled WGS sequence"/>
</dbReference>
<keyword evidence="2" id="KW-1185">Reference proteome</keyword>